<dbReference type="InterPro" id="IPR038063">
    <property type="entry name" value="Transpep_catalytic_dom"/>
</dbReference>
<dbReference type="EMBL" id="JBHUEN010000034">
    <property type="protein sequence ID" value="MFD1882433.1"/>
    <property type="molecule type" value="Genomic_DNA"/>
</dbReference>
<feature type="active site" description="Nucleophile" evidence="7">
    <location>
        <position position="467"/>
    </location>
</feature>
<dbReference type="PANTHER" id="PTHR41533">
    <property type="entry name" value="L,D-TRANSPEPTIDASE HI_1667-RELATED"/>
    <property type="match status" value="1"/>
</dbReference>
<organism evidence="10 11">
    <name type="scientific">Paracoccus pacificus</name>
    <dbReference type="NCBI Taxonomy" id="1463598"/>
    <lineage>
        <taxon>Bacteria</taxon>
        <taxon>Pseudomonadati</taxon>
        <taxon>Pseudomonadota</taxon>
        <taxon>Alphaproteobacteria</taxon>
        <taxon>Rhodobacterales</taxon>
        <taxon>Paracoccaceae</taxon>
        <taxon>Paracoccus</taxon>
    </lineage>
</organism>
<dbReference type="InterPro" id="IPR045380">
    <property type="entry name" value="LD_TPept_scaffold_dom"/>
</dbReference>
<dbReference type="InterPro" id="IPR052905">
    <property type="entry name" value="LD-transpeptidase_YkuD-like"/>
</dbReference>
<dbReference type="Gene3D" id="2.40.440.10">
    <property type="entry name" value="L,D-transpeptidase catalytic domain-like"/>
    <property type="match status" value="1"/>
</dbReference>
<feature type="active site" description="Proton donor/acceptor" evidence="7">
    <location>
        <position position="448"/>
    </location>
</feature>
<evidence type="ECO:0000256" key="4">
    <source>
        <dbReference type="ARBA" id="ARBA00022960"/>
    </source>
</evidence>
<evidence type="ECO:0000313" key="10">
    <source>
        <dbReference type="EMBL" id="MFD1882433.1"/>
    </source>
</evidence>
<dbReference type="Pfam" id="PF03734">
    <property type="entry name" value="YkuD"/>
    <property type="match status" value="1"/>
</dbReference>
<evidence type="ECO:0000256" key="6">
    <source>
        <dbReference type="ARBA" id="ARBA00023316"/>
    </source>
</evidence>
<dbReference type="SUPFAM" id="SSF141523">
    <property type="entry name" value="L,D-transpeptidase catalytic domain-like"/>
    <property type="match status" value="1"/>
</dbReference>
<sequence length="567" mass="61560">MSGNTRGVQVITRLLGAVTAAVTSFSLVTPAIAGPEATTAPGYPAPRLDFTAEERALAGVVAANPGVARFYGENGRQMIWSGSAEATARQEALFDALSKAGAHGVPVSRYDVARLKRAVAETRTSADRLRLETVLSQVFAAYVQDVSTGILNPGAVDSGIKRAVPRKNVANVLSDFAAAPDPGQTLAALVPTDSRYLALEDAMRRMTDGGMPADLPEVPAGTWRIGMQGPAVAALRARLVALGLAADVPEPDVFDQGLALAVMAYQKKAGLPEDGVAGPKTVNRLNGKAGAGPHLNAILVAMERMRWMNGLDLGERYVWVNLTEYNARIIENGQEVFKTRTVVGSTDDDRRTPEFSDMMEYVVVNPRWNVPRSITIKEYLPRLQANRNAVSQLDVVDSRGRVIPRSQIDFGRYTASNFPYRMRQKPSDDNALGIVKFIFPNPWNIYLHDTPTKSLFGNNVRAYSHGCIRVADPRDLAAVLLSKQTPNPEAMFNKALATGRETYLHLEPEVPVHLVYFTAFPNDAGQIQYFSDIYGRDARIYAALQAAAKPLPVIRQLDGVETADATD</sequence>
<dbReference type="RefSeq" id="WP_379143053.1">
    <property type="nucleotide sequence ID" value="NZ_JBHUEN010000034.1"/>
</dbReference>
<keyword evidence="11" id="KW-1185">Reference proteome</keyword>
<keyword evidence="6 7" id="KW-0961">Cell wall biogenesis/degradation</keyword>
<evidence type="ECO:0000313" key="11">
    <source>
        <dbReference type="Proteomes" id="UP001597213"/>
    </source>
</evidence>
<comment type="pathway">
    <text evidence="1 7">Cell wall biogenesis; peptidoglycan biosynthesis.</text>
</comment>
<dbReference type="Proteomes" id="UP001597213">
    <property type="component" value="Unassembled WGS sequence"/>
</dbReference>
<comment type="caution">
    <text evidence="10">The sequence shown here is derived from an EMBL/GenBank/DDBJ whole genome shotgun (WGS) entry which is preliminary data.</text>
</comment>
<reference evidence="11" key="1">
    <citation type="journal article" date="2019" name="Int. J. Syst. Evol. Microbiol.">
        <title>The Global Catalogue of Microorganisms (GCM) 10K type strain sequencing project: providing services to taxonomists for standard genome sequencing and annotation.</title>
        <authorList>
            <consortium name="The Broad Institute Genomics Platform"/>
            <consortium name="The Broad Institute Genome Sequencing Center for Infectious Disease"/>
            <person name="Wu L."/>
            <person name="Ma J."/>
        </authorList>
    </citation>
    <scope>NUCLEOTIDE SEQUENCE [LARGE SCALE GENOMIC DNA]</scope>
    <source>
        <strain evidence="11">CCUG 56029</strain>
    </source>
</reference>
<dbReference type="InterPro" id="IPR002477">
    <property type="entry name" value="Peptidoglycan-bd-like"/>
</dbReference>
<evidence type="ECO:0000256" key="8">
    <source>
        <dbReference type="SAM" id="SignalP"/>
    </source>
</evidence>
<accession>A0ABW4R879</accession>
<dbReference type="Pfam" id="PF01471">
    <property type="entry name" value="PG_binding_1"/>
    <property type="match status" value="1"/>
</dbReference>
<dbReference type="InterPro" id="IPR005490">
    <property type="entry name" value="LD_TPept_cat_dom"/>
</dbReference>
<evidence type="ECO:0000256" key="5">
    <source>
        <dbReference type="ARBA" id="ARBA00022984"/>
    </source>
</evidence>
<feature type="domain" description="L,D-TPase catalytic" evidence="9">
    <location>
        <begin position="316"/>
        <end position="492"/>
    </location>
</feature>
<keyword evidence="3" id="KW-0808">Transferase</keyword>
<proteinExistence type="inferred from homology"/>
<comment type="similarity">
    <text evidence="2">Belongs to the YkuD family.</text>
</comment>
<evidence type="ECO:0000256" key="2">
    <source>
        <dbReference type="ARBA" id="ARBA00005992"/>
    </source>
</evidence>
<dbReference type="InterPro" id="IPR036366">
    <property type="entry name" value="PGBDSf"/>
</dbReference>
<name>A0ABW4R879_9RHOB</name>
<dbReference type="PANTHER" id="PTHR41533:SF2">
    <property type="entry name" value="BLR7131 PROTEIN"/>
    <property type="match status" value="1"/>
</dbReference>
<dbReference type="CDD" id="cd16913">
    <property type="entry name" value="YkuD_like"/>
    <property type="match status" value="1"/>
</dbReference>
<evidence type="ECO:0000256" key="7">
    <source>
        <dbReference type="PROSITE-ProRule" id="PRU01373"/>
    </source>
</evidence>
<dbReference type="InterPro" id="IPR036365">
    <property type="entry name" value="PGBD-like_sf"/>
</dbReference>
<keyword evidence="5 7" id="KW-0573">Peptidoglycan synthesis</keyword>
<keyword evidence="8" id="KW-0732">Signal</keyword>
<dbReference type="Pfam" id="PF20142">
    <property type="entry name" value="Scaffold"/>
    <property type="match status" value="1"/>
</dbReference>
<dbReference type="Gene3D" id="1.10.101.10">
    <property type="entry name" value="PGBD-like superfamily/PGBD"/>
    <property type="match status" value="1"/>
</dbReference>
<evidence type="ECO:0000256" key="1">
    <source>
        <dbReference type="ARBA" id="ARBA00004752"/>
    </source>
</evidence>
<evidence type="ECO:0000256" key="3">
    <source>
        <dbReference type="ARBA" id="ARBA00022679"/>
    </source>
</evidence>
<feature type="chain" id="PRO_5045733205" evidence="8">
    <location>
        <begin position="34"/>
        <end position="567"/>
    </location>
</feature>
<protein>
    <submittedName>
        <fullName evidence="10">Murein L,D-transpeptidase</fullName>
    </submittedName>
</protein>
<feature type="signal peptide" evidence="8">
    <location>
        <begin position="1"/>
        <end position="33"/>
    </location>
</feature>
<dbReference type="PROSITE" id="PS52029">
    <property type="entry name" value="LD_TPASE"/>
    <property type="match status" value="1"/>
</dbReference>
<evidence type="ECO:0000259" key="9">
    <source>
        <dbReference type="PROSITE" id="PS52029"/>
    </source>
</evidence>
<gene>
    <name evidence="10" type="ORF">ACFSCT_11980</name>
</gene>
<dbReference type="SUPFAM" id="SSF47090">
    <property type="entry name" value="PGBD-like"/>
    <property type="match status" value="1"/>
</dbReference>
<keyword evidence="4 7" id="KW-0133">Cell shape</keyword>